<keyword evidence="10" id="KW-1185">Reference proteome</keyword>
<dbReference type="InterPro" id="IPR006153">
    <property type="entry name" value="Cation/H_exchanger_TM"/>
</dbReference>
<feature type="transmembrane region" description="Helical" evidence="7">
    <location>
        <begin position="677"/>
        <end position="698"/>
    </location>
</feature>
<dbReference type="PANTHER" id="PTHR46157:SF2">
    <property type="entry name" value="K(+) EFFLUX ANTIPORTER 1, CHLOROPLASTIC-RELATED"/>
    <property type="match status" value="1"/>
</dbReference>
<dbReference type="OrthoDB" id="4834at2759"/>
<feature type="transmembrane region" description="Helical" evidence="7">
    <location>
        <begin position="486"/>
        <end position="508"/>
    </location>
</feature>
<dbReference type="EMBL" id="CAJHUC010003099">
    <property type="protein sequence ID" value="CAD7705351.1"/>
    <property type="molecule type" value="Genomic_DNA"/>
</dbReference>
<proteinExistence type="predicted"/>
<keyword evidence="4 7" id="KW-0472">Membrane</keyword>
<feature type="transmembrane region" description="Helical" evidence="7">
    <location>
        <begin position="651"/>
        <end position="671"/>
    </location>
</feature>
<name>A0A8S1JDQ1_9CHLO</name>
<feature type="transmembrane region" description="Helical" evidence="7">
    <location>
        <begin position="520"/>
        <end position="544"/>
    </location>
</feature>
<dbReference type="PANTHER" id="PTHR46157">
    <property type="entry name" value="K(+) EFFLUX ANTIPORTER 3, CHLOROPLASTIC"/>
    <property type="match status" value="1"/>
</dbReference>
<feature type="compositionally biased region" description="Basic and acidic residues" evidence="6">
    <location>
        <begin position="293"/>
        <end position="302"/>
    </location>
</feature>
<comment type="caution">
    <text evidence="9">The sequence shown here is derived from an EMBL/GenBank/DDBJ whole genome shotgun (WGS) entry which is preliminary data.</text>
</comment>
<feature type="transmembrane region" description="Helical" evidence="7">
    <location>
        <begin position="740"/>
        <end position="761"/>
    </location>
</feature>
<dbReference type="GO" id="GO:0009507">
    <property type="term" value="C:chloroplast"/>
    <property type="evidence" value="ECO:0007669"/>
    <property type="project" value="TreeGrafter"/>
</dbReference>
<evidence type="ECO:0000313" key="9">
    <source>
        <dbReference type="EMBL" id="CAD7705351.1"/>
    </source>
</evidence>
<dbReference type="InterPro" id="IPR038770">
    <property type="entry name" value="Na+/solute_symporter_sf"/>
</dbReference>
<accession>A0A8S1JDQ1</accession>
<feature type="non-terminal residue" evidence="9">
    <location>
        <position position="821"/>
    </location>
</feature>
<feature type="compositionally biased region" description="Acidic residues" evidence="6">
    <location>
        <begin position="242"/>
        <end position="251"/>
    </location>
</feature>
<feature type="transmembrane region" description="Helical" evidence="7">
    <location>
        <begin position="564"/>
        <end position="583"/>
    </location>
</feature>
<feature type="domain" description="Cation/H+ exchanger transmembrane" evidence="8">
    <location>
        <begin position="387"/>
        <end position="750"/>
    </location>
</feature>
<feature type="compositionally biased region" description="Basic and acidic residues" evidence="6">
    <location>
        <begin position="264"/>
        <end position="276"/>
    </location>
</feature>
<evidence type="ECO:0000259" key="8">
    <source>
        <dbReference type="Pfam" id="PF00999"/>
    </source>
</evidence>
<comment type="subcellular location">
    <subcellularLocation>
        <location evidence="1">Membrane</location>
        <topology evidence="1">Multi-pass membrane protein</topology>
    </subcellularLocation>
</comment>
<evidence type="ECO:0000256" key="6">
    <source>
        <dbReference type="SAM" id="MobiDB-lite"/>
    </source>
</evidence>
<evidence type="ECO:0000256" key="5">
    <source>
        <dbReference type="SAM" id="Coils"/>
    </source>
</evidence>
<sequence length="821" mass="87582">MEVSDSEGEIFEPLKEALDRAKAQALSSSFKREALEAEAQGVAELAVEARDAFKRIDKKLEEAAAELEGFAKEKQDLEERQEQLSARKLEIKQAKKIEEEEAQADGEDAVSRLEGGLILSSAEWISEYDEGAEMEDFAENVQASADLNEELKEIALEFEGAVKRVSELALLMEEQESKIQDIQDKVYVAGLEANVFEERASAVMTACQTAVTNELEAKAVLKETEAALDKAMKESEALESSQELDEDEEKEEGQVSDVSDADEPPEKTKTRMEAEGSSRVLMPGVEVPSAPPAEKKEKRKEVYTEEKQHPAVLFLKKHGVAVGTVLLFAAASVVFLQSSTGKTLLASAGGFFSKLSYHLGQLWHYIIPSSHAGEEGFLQTIWLLLMSVVMVPLVLKGIPGGTPILGFLIAGALVGPHALGIVKNMEGVHMLGELGVVFLLFNIGLELSLERLRSMAKLVFGLGTAQVLVTILAVAMIAVSQTGVSGSAAIVVGCALALSSTAVAMQVLQDRGENGSRHGRATFSVLLLQDLAVVVVLIMIPLLAPKNGAMAGGIHHILKILGTAAVKAAVCITGIIVGGRVLLRPIYRSIAGFENKEIFAALTLLVVLGASKLTEVSGLSLALGAFLAGLLLAETEYVLQVESDIAPYEGLLMGLFFMTVGMEISVGPLFAQWKSVLTSLTILLAGKVAIMAAVGPCFGLSRVTAIRSGLLLAAGGEFAFVTLGEAEVQGILPSPIVNQIYLVVALSMALLPYLAILGGKLGQLFEKSDMRAMQPRGEETGSQKGHVIIAGFGRVGSLIAGLLSERLIPYVALDVHSDRVQ</sequence>
<reference evidence="9" key="1">
    <citation type="submission" date="2020-12" db="EMBL/GenBank/DDBJ databases">
        <authorList>
            <person name="Iha C."/>
        </authorList>
    </citation>
    <scope>NUCLEOTIDE SEQUENCE</scope>
</reference>
<feature type="transmembrane region" description="Helical" evidence="7">
    <location>
        <begin position="376"/>
        <end position="395"/>
    </location>
</feature>
<evidence type="ECO:0000256" key="1">
    <source>
        <dbReference type="ARBA" id="ARBA00004141"/>
    </source>
</evidence>
<dbReference type="Gene3D" id="1.20.1530.20">
    <property type="match status" value="1"/>
</dbReference>
<evidence type="ECO:0000256" key="4">
    <source>
        <dbReference type="ARBA" id="ARBA00023136"/>
    </source>
</evidence>
<evidence type="ECO:0000256" key="2">
    <source>
        <dbReference type="ARBA" id="ARBA00022692"/>
    </source>
</evidence>
<feature type="transmembrane region" description="Helical" evidence="7">
    <location>
        <begin position="619"/>
        <end position="639"/>
    </location>
</feature>
<feature type="region of interest" description="Disordered" evidence="6">
    <location>
        <begin position="231"/>
        <end position="302"/>
    </location>
</feature>
<dbReference type="GO" id="GO:0016020">
    <property type="term" value="C:membrane"/>
    <property type="evidence" value="ECO:0007669"/>
    <property type="project" value="UniProtKB-SubCell"/>
</dbReference>
<organism evidence="9 10">
    <name type="scientific">Ostreobium quekettii</name>
    <dbReference type="NCBI Taxonomy" id="121088"/>
    <lineage>
        <taxon>Eukaryota</taxon>
        <taxon>Viridiplantae</taxon>
        <taxon>Chlorophyta</taxon>
        <taxon>core chlorophytes</taxon>
        <taxon>Ulvophyceae</taxon>
        <taxon>TCBD clade</taxon>
        <taxon>Bryopsidales</taxon>
        <taxon>Ostreobineae</taxon>
        <taxon>Ostreobiaceae</taxon>
        <taxon>Ostreobium</taxon>
    </lineage>
</organism>
<gene>
    <name evidence="9" type="ORF">OSTQU699_LOCUS10706</name>
</gene>
<dbReference type="Proteomes" id="UP000708148">
    <property type="component" value="Unassembled WGS sequence"/>
</dbReference>
<evidence type="ECO:0000313" key="10">
    <source>
        <dbReference type="Proteomes" id="UP000708148"/>
    </source>
</evidence>
<protein>
    <recommendedName>
        <fullName evidence="8">Cation/H+ exchanger transmembrane domain-containing protein</fullName>
    </recommendedName>
</protein>
<feature type="transmembrane region" description="Helical" evidence="7">
    <location>
        <begin position="402"/>
        <end position="422"/>
    </location>
</feature>
<evidence type="ECO:0000256" key="3">
    <source>
        <dbReference type="ARBA" id="ARBA00022989"/>
    </source>
</evidence>
<dbReference type="AlphaFoldDB" id="A0A8S1JDQ1"/>
<evidence type="ECO:0000256" key="7">
    <source>
        <dbReference type="SAM" id="Phobius"/>
    </source>
</evidence>
<feature type="transmembrane region" description="Helical" evidence="7">
    <location>
        <begin position="343"/>
        <end position="364"/>
    </location>
</feature>
<feature type="transmembrane region" description="Helical" evidence="7">
    <location>
        <begin position="428"/>
        <end position="447"/>
    </location>
</feature>
<dbReference type="Pfam" id="PF00999">
    <property type="entry name" value="Na_H_Exchanger"/>
    <property type="match status" value="1"/>
</dbReference>
<feature type="transmembrane region" description="Helical" evidence="7">
    <location>
        <begin position="318"/>
        <end position="336"/>
    </location>
</feature>
<keyword evidence="5" id="KW-0175">Coiled coil</keyword>
<keyword evidence="3 7" id="KW-1133">Transmembrane helix</keyword>
<keyword evidence="2 7" id="KW-0812">Transmembrane</keyword>
<feature type="transmembrane region" description="Helical" evidence="7">
    <location>
        <begin position="459"/>
        <end position="480"/>
    </location>
</feature>
<dbReference type="GO" id="GO:0015386">
    <property type="term" value="F:potassium:proton antiporter activity"/>
    <property type="evidence" value="ECO:0007669"/>
    <property type="project" value="TreeGrafter"/>
</dbReference>
<feature type="coiled-coil region" evidence="5">
    <location>
        <begin position="46"/>
        <end position="94"/>
    </location>
</feature>